<dbReference type="InterPro" id="IPR016864">
    <property type="entry name" value="UCP028035"/>
</dbReference>
<dbReference type="AlphaFoldDB" id="A0A9P8GF50"/>
<comment type="caution">
    <text evidence="3">The sequence shown here is derived from an EMBL/GenBank/DDBJ whole genome shotgun (WGS) entry which is preliminary data.</text>
</comment>
<evidence type="ECO:0000259" key="2">
    <source>
        <dbReference type="Pfam" id="PF20253"/>
    </source>
</evidence>
<gene>
    <name evidence="3" type="ORF">KCV03_g5450</name>
</gene>
<feature type="compositionally biased region" description="Basic residues" evidence="1">
    <location>
        <begin position="193"/>
        <end position="207"/>
    </location>
</feature>
<evidence type="ECO:0000313" key="3">
    <source>
        <dbReference type="EMBL" id="KAH0220752.1"/>
    </source>
</evidence>
<reference evidence="3" key="1">
    <citation type="journal article" date="2021" name="J Fungi (Basel)">
        <title>Virulence traits and population genomics of the black yeast Aureobasidium melanogenum.</title>
        <authorList>
            <person name="Cernosa A."/>
            <person name="Sun X."/>
            <person name="Gostincar C."/>
            <person name="Fang C."/>
            <person name="Gunde-Cimerman N."/>
            <person name="Song Z."/>
        </authorList>
    </citation>
    <scope>NUCLEOTIDE SEQUENCE</scope>
    <source>
        <strain evidence="3">EXF-8016</strain>
    </source>
</reference>
<sequence>MSDHNTYLACKRETRYILWWLCHTSNAVLQLISKKNQNDDFENCVNTTGQVTTKELIHMAKRVASRVSQKQIPSTIFRLFRSVISARSSAHVVFVEMASNNKDEEMDKSNETHKYFIDRLVEAFEILGGSQWATNQDTESNKAQTREEIEEVIFSNAFSALDIHQCADVSDDEADSGTLQATKHSQKSEKAKCNQRSKQKKNKRTRVANHPDILDVPLESYCLVDGPEGIHADYKMALVSVFVEWWKLRNHVQTMWFSVAYDDVNHAVAGAVSEMAITMIKKTALAVFVEFPAGFDTYQAMTRDFSRDELQDMFSSHPEFKEVFSFHTYQDLLEFLEDFQKNRTGKPTKRMQSRLSLWDPNLDLQQATLAEKVEWRRSYTINWLYDLVNVFSYIVIQENKISIKNRPLETINWSVKTPYHRPSKLYGMESFAEFITTLAMQKPGTKVQSQILPHHVFQLQCIVDSFTASRGWGPGIQKCYGHFTKEHPEKVSPTDCLKLFLGTHDSGFLSGAEALSNRLKEYQRTSRDQLVSYRIAWMLLDRFRVQFSNWLGKSDGAFTSETPSRFSDHTQNGLWEYSPFLCGVGLVEALEISYRLSMLGWDTVLEVIIMLRFQESLVQKGYMKQSDELLSFLTMYGAPHGPHFSELSGREKTESDARRLERAKRYKHHDIEQVIGTHQDMRDALSLDGNAIFRRKSQLLVYHESGWDPARLIENRLESDCSLLVSYATVWERDKLGNSSERDIFLRLYRENATRFNGAFANESASNTPNANEIAASTQRLGHSEYGPTGLGQLRLAELDLVNDICYRAPLSAIDYTWLTMKFMKIFDAVEERLIEVRNPLYLQCILFHKSARMAQLQILIRREMPGHKECLEVLAKEMKKQSMSVEQFMYWGRHDSKILGMLGSERIWCHEAEVGGGEKMRH</sequence>
<feature type="domain" description="DUF6604" evidence="2">
    <location>
        <begin position="10"/>
        <end position="287"/>
    </location>
</feature>
<dbReference type="PANTHER" id="PTHR38795">
    <property type="entry name" value="DUF6604 DOMAIN-CONTAINING PROTEIN"/>
    <property type="match status" value="1"/>
</dbReference>
<name>A0A9P8GF50_AURME</name>
<feature type="region of interest" description="Disordered" evidence="1">
    <location>
        <begin position="174"/>
        <end position="208"/>
    </location>
</feature>
<dbReference type="PIRSF" id="PIRSF028035">
    <property type="entry name" value="UCP028035"/>
    <property type="match status" value="1"/>
</dbReference>
<accession>A0A9P8GF50</accession>
<evidence type="ECO:0000256" key="1">
    <source>
        <dbReference type="SAM" id="MobiDB-lite"/>
    </source>
</evidence>
<feature type="non-terminal residue" evidence="3">
    <location>
        <position position="923"/>
    </location>
</feature>
<dbReference type="Pfam" id="PF20253">
    <property type="entry name" value="DUF6604"/>
    <property type="match status" value="1"/>
</dbReference>
<dbReference type="OrthoDB" id="5339038at2759"/>
<reference evidence="3" key="2">
    <citation type="submission" date="2021-08" db="EMBL/GenBank/DDBJ databases">
        <authorList>
            <person name="Gostincar C."/>
            <person name="Sun X."/>
            <person name="Song Z."/>
            <person name="Gunde-Cimerman N."/>
        </authorList>
    </citation>
    <scope>NUCLEOTIDE SEQUENCE</scope>
    <source>
        <strain evidence="3">EXF-8016</strain>
    </source>
</reference>
<dbReference type="Proteomes" id="UP000767238">
    <property type="component" value="Unassembled WGS sequence"/>
</dbReference>
<organism evidence="3 4">
    <name type="scientific">Aureobasidium melanogenum</name>
    <name type="common">Aureobasidium pullulans var. melanogenum</name>
    <dbReference type="NCBI Taxonomy" id="46634"/>
    <lineage>
        <taxon>Eukaryota</taxon>
        <taxon>Fungi</taxon>
        <taxon>Dikarya</taxon>
        <taxon>Ascomycota</taxon>
        <taxon>Pezizomycotina</taxon>
        <taxon>Dothideomycetes</taxon>
        <taxon>Dothideomycetidae</taxon>
        <taxon>Dothideales</taxon>
        <taxon>Saccotheciaceae</taxon>
        <taxon>Aureobasidium</taxon>
    </lineage>
</organism>
<dbReference type="InterPro" id="IPR046539">
    <property type="entry name" value="DUF6604"/>
</dbReference>
<dbReference type="EMBL" id="JAHFYH010000036">
    <property type="protein sequence ID" value="KAH0220752.1"/>
    <property type="molecule type" value="Genomic_DNA"/>
</dbReference>
<protein>
    <recommendedName>
        <fullName evidence="2">DUF6604 domain-containing protein</fullName>
    </recommendedName>
</protein>
<proteinExistence type="predicted"/>
<evidence type="ECO:0000313" key="4">
    <source>
        <dbReference type="Proteomes" id="UP000767238"/>
    </source>
</evidence>
<dbReference type="PANTHER" id="PTHR38795:SF1">
    <property type="entry name" value="DUF6604 DOMAIN-CONTAINING PROTEIN"/>
    <property type="match status" value="1"/>
</dbReference>